<dbReference type="GO" id="GO:0051301">
    <property type="term" value="P:cell division"/>
    <property type="evidence" value="ECO:0007669"/>
    <property type="project" value="UniProtKB-KW"/>
</dbReference>
<dbReference type="Pfam" id="PF07731">
    <property type="entry name" value="Cu-oxidase_2"/>
    <property type="match status" value="1"/>
</dbReference>
<dbReference type="InterPro" id="IPR011706">
    <property type="entry name" value="Cu-oxidase_C"/>
</dbReference>
<proteinExistence type="inferred from homology"/>
<dbReference type="EMBL" id="FPAA01000010">
    <property type="protein sequence ID" value="SFS88744.1"/>
    <property type="molecule type" value="Genomic_DNA"/>
</dbReference>
<dbReference type="AlphaFoldDB" id="A0A1I6THR9"/>
<comment type="similarity">
    <text evidence="1">Belongs to the multicopper oxidase family.</text>
</comment>
<keyword evidence="4" id="KW-0167">Capsid protein</keyword>
<dbReference type="OrthoDB" id="9757546at2"/>
<evidence type="ECO:0000259" key="2">
    <source>
        <dbReference type="Pfam" id="PF07731"/>
    </source>
</evidence>
<dbReference type="GO" id="GO:0016491">
    <property type="term" value="F:oxidoreductase activity"/>
    <property type="evidence" value="ECO:0007669"/>
    <property type="project" value="InterPro"/>
</dbReference>
<dbReference type="Proteomes" id="UP000198660">
    <property type="component" value="Unassembled WGS sequence"/>
</dbReference>
<keyword evidence="4" id="KW-0946">Virion</keyword>
<dbReference type="CDD" id="cd13868">
    <property type="entry name" value="CuRO_2_CotA_like"/>
    <property type="match status" value="1"/>
</dbReference>
<dbReference type="CDD" id="cd13844">
    <property type="entry name" value="CuRO_1_BOD_CotA_like"/>
    <property type="match status" value="1"/>
</dbReference>
<dbReference type="Pfam" id="PF07732">
    <property type="entry name" value="Cu-oxidase_3"/>
    <property type="match status" value="1"/>
</dbReference>
<evidence type="ECO:0000256" key="1">
    <source>
        <dbReference type="ARBA" id="ARBA00010609"/>
    </source>
</evidence>
<sequence>MFALTSRLDPKKIPQFVNPLFIPPVLKPIVRRSGTREVHHYSVRMSEFKQQMLPQRYPKTTVYGFEGLIEDPVTGELRIFRSSPGPTFEATRGIPVRVQWINNLTKKHLFAVDPTLHWANPNQFPPPKPPFKPFPFGYARAQFPVPSVIHLHGGETRSDFDGNPEAWFTHMEKKKGAAFSTSLYTYLNRQQPTTLWYHDHTLGITRLNTAAGLSGFYLIRDPKNKIEPLLPQGNFEVPLVIQDRSFNTDASLFFPSLGVNPDVHPYWVQDFIGDTIMVNGRVWPKLNVKRRQYRFRILNGSNSRFYNLKLQHTGSNKAYPFIQIGTDGGFLRSPVKLKELLLAPAERADILIDFSPFDAGTKLIVTNDAIAPFPGGDPPDPDTTGKIMQFSIQGAPSIKPIRLPSKLNNIPKLVPNVPPKTFVLNVIQGDKGPLQLLLNGQPFRNPISEFPIIGSTVEWIFANTTAATHPLHIHLIQFQIVSRQRFNSMPYLKAWTKLNGTPPFDRQPKPLPVNSFLLGKPRKPDLNEQGWKDTIRVNPNEVTRFRLRFTPQDVNPNDAKPGVNLFSFNPLFGPGYVWHCHLLDHEDNDMMRPFQVRKK</sequence>
<evidence type="ECO:0000259" key="3">
    <source>
        <dbReference type="Pfam" id="PF07732"/>
    </source>
</evidence>
<organism evidence="4 5">
    <name type="scientific">Marininema halotolerans</name>
    <dbReference type="NCBI Taxonomy" id="1155944"/>
    <lineage>
        <taxon>Bacteria</taxon>
        <taxon>Bacillati</taxon>
        <taxon>Bacillota</taxon>
        <taxon>Bacilli</taxon>
        <taxon>Bacillales</taxon>
        <taxon>Thermoactinomycetaceae</taxon>
        <taxon>Marininema</taxon>
    </lineage>
</organism>
<dbReference type="RefSeq" id="WP_091838057.1">
    <property type="nucleotide sequence ID" value="NZ_FPAA01000010.1"/>
</dbReference>
<keyword evidence="5" id="KW-1185">Reference proteome</keyword>
<feature type="domain" description="Plastocyanin-like" evidence="3">
    <location>
        <begin position="146"/>
        <end position="223"/>
    </location>
</feature>
<reference evidence="5" key="1">
    <citation type="submission" date="2016-10" db="EMBL/GenBank/DDBJ databases">
        <authorList>
            <person name="Varghese N."/>
            <person name="Submissions S."/>
        </authorList>
    </citation>
    <scope>NUCLEOTIDE SEQUENCE [LARGE SCALE GENOMIC DNA]</scope>
    <source>
        <strain evidence="5">DSM 45789</strain>
    </source>
</reference>
<name>A0A1I6THR9_9BACL</name>
<keyword evidence="4" id="KW-0132">Cell division</keyword>
<dbReference type="InterPro" id="IPR008972">
    <property type="entry name" value="Cupredoxin"/>
</dbReference>
<dbReference type="InterPro" id="IPR011707">
    <property type="entry name" value="Cu-oxidase-like_N"/>
</dbReference>
<evidence type="ECO:0000313" key="4">
    <source>
        <dbReference type="EMBL" id="SFS88744.1"/>
    </source>
</evidence>
<protein>
    <submittedName>
        <fullName evidence="4">Multicopper oxidase with three cupredoxin domains (Includes cell division protein FtsP and spore coat protein CotA)</fullName>
    </submittedName>
</protein>
<dbReference type="InterPro" id="IPR045087">
    <property type="entry name" value="Cu-oxidase_fam"/>
</dbReference>
<accession>A0A1I6THR9</accession>
<dbReference type="Gene3D" id="2.60.40.420">
    <property type="entry name" value="Cupredoxins - blue copper proteins"/>
    <property type="match status" value="3"/>
</dbReference>
<gene>
    <name evidence="4" type="ORF">SAMN05444972_11025</name>
</gene>
<dbReference type="GO" id="GO:0005507">
    <property type="term" value="F:copper ion binding"/>
    <property type="evidence" value="ECO:0007669"/>
    <property type="project" value="InterPro"/>
</dbReference>
<feature type="domain" description="Plastocyanin-like" evidence="2">
    <location>
        <begin position="420"/>
        <end position="598"/>
    </location>
</feature>
<dbReference type="PANTHER" id="PTHR48267">
    <property type="entry name" value="CUPREDOXIN SUPERFAMILY PROTEIN"/>
    <property type="match status" value="1"/>
</dbReference>
<evidence type="ECO:0000313" key="5">
    <source>
        <dbReference type="Proteomes" id="UP000198660"/>
    </source>
</evidence>
<keyword evidence="4" id="KW-0131">Cell cycle</keyword>
<dbReference type="PANTHER" id="PTHR48267:SF1">
    <property type="entry name" value="BILIRUBIN OXIDASE"/>
    <property type="match status" value="1"/>
</dbReference>
<dbReference type="SUPFAM" id="SSF49503">
    <property type="entry name" value="Cupredoxins"/>
    <property type="match status" value="3"/>
</dbReference>